<reference evidence="4 5" key="1">
    <citation type="journal article" date="2019" name="Nat. Microbiol.">
        <title>Mediterranean grassland soil C-N compound turnover is dependent on rainfall and depth, and is mediated by genomically divergent microorganisms.</title>
        <authorList>
            <person name="Diamond S."/>
            <person name="Andeer P.F."/>
            <person name="Li Z."/>
            <person name="Crits-Christoph A."/>
            <person name="Burstein D."/>
            <person name="Anantharaman K."/>
            <person name="Lane K.R."/>
            <person name="Thomas B.C."/>
            <person name="Pan C."/>
            <person name="Northen T.R."/>
            <person name="Banfield J.F."/>
        </authorList>
    </citation>
    <scope>NUCLEOTIDE SEQUENCE [LARGE SCALE GENOMIC DNA]</scope>
    <source>
        <strain evidence="2">WS_4</strain>
        <strain evidence="3">WS_7</strain>
    </source>
</reference>
<sequence length="493" mass="55958">MKRPESIKALKVSGYRPQTVKQEMRRNLVGMIERGEILFPGIVGYEKTVLPQIENALMSGHDFILLGLRGQAKTRILRQLVRFLDEWTPAIEGCELNDDPLNPVCMVCKRRVEAEGDEVPIRWIHRDERYREKLATPDVTIADLIGDIDPIKAANRRLSYSDPEVMHYGIVPRTNRGIFAINELPDLQPRIQVGLLNILEEKDIQIRGFPIRLPLDVQIVFSANPEDYTNRGNIITPLRDRIASQIMTHYPYTLEDAMKVTEQEAWTNRGDGIEVVVPAYMKELVETVALQARKSSYVDQGSGVSVRMTISLMENLISNAERRAIRTGERRQVVRICDLQNGIASISGKVELVYEGEQEGAVAVAKHLVGKAVKEVFARHFPDAYKAKEKNEGAPSEYDPIFRWFAQGKRVEISDELSTREFHQRLSQVTGLEELPKRYLSIKDSIELPTAMEFVLEALHQNSILAKERTDTSALAYTDMFSTMLGKPEDAED</sequence>
<proteinExistence type="predicted"/>
<organism evidence="2 5">
    <name type="scientific">Eiseniibacteriota bacterium</name>
    <dbReference type="NCBI Taxonomy" id="2212470"/>
    <lineage>
        <taxon>Bacteria</taxon>
        <taxon>Candidatus Eiseniibacteriota</taxon>
    </lineage>
</organism>
<protein>
    <submittedName>
        <fullName evidence="2">Magnesium chelatase</fullName>
    </submittedName>
</protein>
<dbReference type="InterPro" id="IPR027417">
    <property type="entry name" value="P-loop_NTPase"/>
</dbReference>
<dbReference type="GO" id="GO:0005524">
    <property type="term" value="F:ATP binding"/>
    <property type="evidence" value="ECO:0007669"/>
    <property type="project" value="InterPro"/>
</dbReference>
<dbReference type="Pfam" id="PF07728">
    <property type="entry name" value="AAA_5"/>
    <property type="match status" value="1"/>
</dbReference>
<dbReference type="Proteomes" id="UP000317366">
    <property type="component" value="Unassembled WGS sequence"/>
</dbReference>
<dbReference type="FunFam" id="3.40.50.300:FF:000841">
    <property type="entry name" value="Magnesium protoporphyrin chelatase"/>
    <property type="match status" value="1"/>
</dbReference>
<dbReference type="InterPro" id="IPR011704">
    <property type="entry name" value="ATPase_dyneun-rel_AAA"/>
</dbReference>
<accession>A0A538SQ60</accession>
<name>A0A538SQ60_UNCEI</name>
<dbReference type="EMBL" id="VBOU01000085">
    <property type="protein sequence ID" value="TMQ53516.1"/>
    <property type="molecule type" value="Genomic_DNA"/>
</dbReference>
<dbReference type="GO" id="GO:0004672">
    <property type="term" value="F:protein kinase activity"/>
    <property type="evidence" value="ECO:0007669"/>
    <property type="project" value="TreeGrafter"/>
</dbReference>
<dbReference type="PANTHER" id="PTHR30267">
    <property type="entry name" value="PROTEIN KINASE PRKA"/>
    <property type="match status" value="1"/>
</dbReference>
<dbReference type="EMBL" id="VBOX01000091">
    <property type="protein sequence ID" value="TMQ61732.1"/>
    <property type="molecule type" value="Genomic_DNA"/>
</dbReference>
<gene>
    <name evidence="2" type="ORF">E6K74_09265</name>
    <name evidence="3" type="ORF">E6K77_09585</name>
</gene>
<comment type="caution">
    <text evidence="2">The sequence shown here is derived from an EMBL/GenBank/DDBJ whole genome shotgun (WGS) entry which is preliminary data.</text>
</comment>
<evidence type="ECO:0000313" key="5">
    <source>
        <dbReference type="Proteomes" id="UP000319829"/>
    </source>
</evidence>
<evidence type="ECO:0000313" key="3">
    <source>
        <dbReference type="EMBL" id="TMQ61732.1"/>
    </source>
</evidence>
<dbReference type="Gene3D" id="3.40.50.300">
    <property type="entry name" value="P-loop containing nucleotide triphosphate hydrolases"/>
    <property type="match status" value="1"/>
</dbReference>
<evidence type="ECO:0000259" key="1">
    <source>
        <dbReference type="Pfam" id="PF07728"/>
    </source>
</evidence>
<dbReference type="GO" id="GO:0016887">
    <property type="term" value="F:ATP hydrolysis activity"/>
    <property type="evidence" value="ECO:0007669"/>
    <property type="project" value="InterPro"/>
</dbReference>
<feature type="domain" description="ATPase dynein-related AAA" evidence="1">
    <location>
        <begin position="129"/>
        <end position="241"/>
    </location>
</feature>
<dbReference type="PANTHER" id="PTHR30267:SF2">
    <property type="entry name" value="PROTEIN PRKA"/>
    <property type="match status" value="1"/>
</dbReference>
<evidence type="ECO:0000313" key="2">
    <source>
        <dbReference type="EMBL" id="TMQ53516.1"/>
    </source>
</evidence>
<dbReference type="SUPFAM" id="SSF52540">
    <property type="entry name" value="P-loop containing nucleoside triphosphate hydrolases"/>
    <property type="match status" value="1"/>
</dbReference>
<dbReference type="Proteomes" id="UP000319829">
    <property type="component" value="Unassembled WGS sequence"/>
</dbReference>
<dbReference type="AlphaFoldDB" id="A0A538SQ60"/>
<evidence type="ECO:0000313" key="4">
    <source>
        <dbReference type="Proteomes" id="UP000317366"/>
    </source>
</evidence>